<proteinExistence type="predicted"/>
<reference evidence="3" key="1">
    <citation type="submission" date="2022-11" db="UniProtKB">
        <authorList>
            <consortium name="WormBaseParasite"/>
        </authorList>
    </citation>
    <scope>IDENTIFICATION</scope>
</reference>
<sequence length="185" mass="21074">MWHDSGLVGGSRFIVFATDEDVARLRSCEIIGVDGTFATQPRHFAQLWVLHGFCNNRFVPLVYVLCSHKTTAVYESILRSLGNLLVQVVLMDFERPERNAFENVFIGVILICCHFHQSQAISKAWSNSGIKVKDLKKSPALRHCLRRFLYIGFVRKDDLFESYEELIEELKTLLGPESNAVAEIV</sequence>
<dbReference type="WBParaSite" id="ACRNAN_scaffold20729.g8774.t1">
    <property type="protein sequence ID" value="ACRNAN_scaffold20729.g8774.t1"/>
    <property type="gene ID" value="ACRNAN_scaffold20729.g8774"/>
</dbReference>
<evidence type="ECO:0000313" key="3">
    <source>
        <dbReference type="WBParaSite" id="ACRNAN_scaffold20729.g8774.t1"/>
    </source>
</evidence>
<protein>
    <submittedName>
        <fullName evidence="3">MULE transposase domain-containing protein</fullName>
    </submittedName>
</protein>
<evidence type="ECO:0000259" key="1">
    <source>
        <dbReference type="Pfam" id="PF10551"/>
    </source>
</evidence>
<dbReference type="Proteomes" id="UP000887540">
    <property type="component" value="Unplaced"/>
</dbReference>
<dbReference type="InterPro" id="IPR018289">
    <property type="entry name" value="MULE_transposase_dom"/>
</dbReference>
<organism evidence="2 3">
    <name type="scientific">Acrobeloides nanus</name>
    <dbReference type="NCBI Taxonomy" id="290746"/>
    <lineage>
        <taxon>Eukaryota</taxon>
        <taxon>Metazoa</taxon>
        <taxon>Ecdysozoa</taxon>
        <taxon>Nematoda</taxon>
        <taxon>Chromadorea</taxon>
        <taxon>Rhabditida</taxon>
        <taxon>Tylenchina</taxon>
        <taxon>Cephalobomorpha</taxon>
        <taxon>Cephaloboidea</taxon>
        <taxon>Cephalobidae</taxon>
        <taxon>Acrobeloides</taxon>
    </lineage>
</organism>
<evidence type="ECO:0000313" key="2">
    <source>
        <dbReference type="Proteomes" id="UP000887540"/>
    </source>
</evidence>
<dbReference type="AlphaFoldDB" id="A0A914D8A8"/>
<dbReference type="Pfam" id="PF10551">
    <property type="entry name" value="MULE"/>
    <property type="match status" value="1"/>
</dbReference>
<feature type="domain" description="MULE transposase" evidence="1">
    <location>
        <begin position="31"/>
        <end position="117"/>
    </location>
</feature>
<keyword evidence="2" id="KW-1185">Reference proteome</keyword>
<accession>A0A914D8A8</accession>
<name>A0A914D8A8_9BILA</name>